<dbReference type="RefSeq" id="YP_008854355.1">
    <property type="nucleotide sequence ID" value="NC_022922.1"/>
</dbReference>
<feature type="transmembrane region" description="Helical" evidence="1">
    <location>
        <begin position="6"/>
        <end position="30"/>
    </location>
</feature>
<keyword evidence="2" id="KW-0496">Mitochondrion</keyword>
<keyword evidence="1" id="KW-0812">Transmembrane</keyword>
<evidence type="ECO:0000313" key="2">
    <source>
        <dbReference type="EMBL" id="AGM48379.1"/>
    </source>
</evidence>
<evidence type="ECO:0000256" key="1">
    <source>
        <dbReference type="SAM" id="Phobius"/>
    </source>
</evidence>
<proteinExistence type="predicted"/>
<gene>
    <name evidence="2" type="primary">ATP8</name>
</gene>
<dbReference type="CTD" id="4509"/>
<geneLocation type="mitochondrion" evidence="2"/>
<accession>V5JF97</accession>
<name>V5JF97_CORCT</name>
<protein>
    <submittedName>
        <fullName evidence="2">ATP synthase F0 subunit 8</fullName>
    </submittedName>
</protein>
<keyword evidence="1" id="KW-0472">Membrane</keyword>
<reference evidence="2" key="1">
    <citation type="journal article" date="2013" name="Gene">
        <title>The complete mitochondrial genome of the sycamore lace bug Corythucha ciliata (Hemiptera: Tingidae).</title>
        <authorList>
            <person name="Yang W."/>
            <person name="Yu W."/>
            <person name="Du Y."/>
        </authorList>
    </citation>
    <scope>NUCLEOTIDE SEQUENCE</scope>
</reference>
<organism evidence="2">
    <name type="scientific">Corythucha ciliata</name>
    <name type="common">Sycamore lace bug</name>
    <name type="synonym">Tingis ciliata</name>
    <dbReference type="NCBI Taxonomy" id="369451"/>
    <lineage>
        <taxon>Eukaryota</taxon>
        <taxon>Metazoa</taxon>
        <taxon>Ecdysozoa</taxon>
        <taxon>Arthropoda</taxon>
        <taxon>Hexapoda</taxon>
        <taxon>Insecta</taxon>
        <taxon>Pterygota</taxon>
        <taxon>Neoptera</taxon>
        <taxon>Paraneoptera</taxon>
        <taxon>Hemiptera</taxon>
        <taxon>Heteroptera</taxon>
        <taxon>Panheteroptera</taxon>
        <taxon>Cimicomorpha</taxon>
        <taxon>Tingidae</taxon>
        <taxon>Corythucha</taxon>
    </lineage>
</organism>
<dbReference type="EMBL" id="KC756280">
    <property type="protein sequence ID" value="AGM48379.1"/>
    <property type="molecule type" value="Genomic_DNA"/>
</dbReference>
<dbReference type="AlphaFoldDB" id="V5JF97"/>
<dbReference type="GeneID" id="17727849"/>
<sequence>MPQMSPMWWTMIYGSTLMSIMIMMTMMFYWKNNKIIKSNMKIMFNNKNWKW</sequence>
<keyword evidence="1" id="KW-1133">Transmembrane helix</keyword>